<proteinExistence type="predicted"/>
<protein>
    <submittedName>
        <fullName evidence="1">Uncharacterized protein</fullName>
    </submittedName>
</protein>
<keyword evidence="2" id="KW-1185">Reference proteome</keyword>
<sequence>MDRPALAEFPFLVVGAGAGGLRLRALRDCTPGAALQAWCRGIEVGRLPLAGVLAAGDILELPVTRLPCVPLPASLRIAAAAAGPELAAPWPIASPEAALALLGPGAPVLEDLRLESGMLRGTGIERRNGLVRPVLHAILNGSAVRAVQVERPVPLAEGGCAFRFAMALEPADLNGGGLDIALHAPGTEAPLARFAWAPALPGAEPLAALEARVLRLEQAGQTTLAGLQAMLDRRLEQQQDRIDAFIEAAASLLLDRLLLEGPEETAGAALRALIAGAVSPPPAPPPVAGGEAMLAPSDAGFDLGWHAAEEDAEGGFRWMSLQGLVRNPAPMRPVDWVEVAVGHLYGAPAPALEASFDAKPCLVEVSPEGPHHYRLRITPPGGAAPCQVLRLQALAGGSPAEDGVSGDDRLLSIAVTGIVFAYADPGSGPAG</sequence>
<accession>A0ABT8AEW1</accession>
<gene>
    <name evidence="1" type="ORF">QWZ14_28600</name>
</gene>
<dbReference type="EMBL" id="JAUFPN010000206">
    <property type="protein sequence ID" value="MDN3568358.1"/>
    <property type="molecule type" value="Genomic_DNA"/>
</dbReference>
<name>A0ABT8AEW1_9PROT</name>
<dbReference type="Proteomes" id="UP001529369">
    <property type="component" value="Unassembled WGS sequence"/>
</dbReference>
<comment type="caution">
    <text evidence="1">The sequence shown here is derived from an EMBL/GenBank/DDBJ whole genome shotgun (WGS) entry which is preliminary data.</text>
</comment>
<dbReference type="RefSeq" id="WP_290320467.1">
    <property type="nucleotide sequence ID" value="NZ_JAUFPN010000206.1"/>
</dbReference>
<evidence type="ECO:0000313" key="2">
    <source>
        <dbReference type="Proteomes" id="UP001529369"/>
    </source>
</evidence>
<reference evidence="2" key="1">
    <citation type="journal article" date="2019" name="Int. J. Syst. Evol. Microbiol.">
        <title>The Global Catalogue of Microorganisms (GCM) 10K type strain sequencing project: providing services to taxonomists for standard genome sequencing and annotation.</title>
        <authorList>
            <consortium name="The Broad Institute Genomics Platform"/>
            <consortium name="The Broad Institute Genome Sequencing Center for Infectious Disease"/>
            <person name="Wu L."/>
            <person name="Ma J."/>
        </authorList>
    </citation>
    <scope>NUCLEOTIDE SEQUENCE [LARGE SCALE GENOMIC DNA]</scope>
    <source>
        <strain evidence="2">CECT 7131</strain>
    </source>
</reference>
<evidence type="ECO:0000313" key="1">
    <source>
        <dbReference type="EMBL" id="MDN3568358.1"/>
    </source>
</evidence>
<organism evidence="1 2">
    <name type="scientific">Paeniroseomonas aquatica</name>
    <dbReference type="NCBI Taxonomy" id="373043"/>
    <lineage>
        <taxon>Bacteria</taxon>
        <taxon>Pseudomonadati</taxon>
        <taxon>Pseudomonadota</taxon>
        <taxon>Alphaproteobacteria</taxon>
        <taxon>Acetobacterales</taxon>
        <taxon>Acetobacteraceae</taxon>
        <taxon>Paeniroseomonas</taxon>
    </lineage>
</organism>